<reference evidence="1 2" key="1">
    <citation type="submission" date="2020-02" db="EMBL/GenBank/DDBJ databases">
        <authorList>
            <person name="Demo S.M."/>
            <person name="Guardino K.C."/>
            <person name="Hobbs B.M."/>
            <person name="Hoh K.J."/>
            <person name="Lee E."/>
            <person name="Vuong I.K."/>
            <person name="Kapinos A."/>
            <person name="Freise A.C."/>
            <person name="Reddi K."/>
            <person name="Moberg-Parker J."/>
            <person name="Garlena R.A."/>
            <person name="Russell D.A."/>
            <person name="Pope W.H."/>
            <person name="Jacobs-Sera D."/>
            <person name="Hatfull G.F."/>
        </authorList>
    </citation>
    <scope>NUCLEOTIDE SEQUENCE [LARGE SCALE GENOMIC DNA]</scope>
</reference>
<dbReference type="RefSeq" id="YP_010761543.1">
    <property type="nucleotide sequence ID" value="NC_073598.1"/>
</dbReference>
<proteinExistence type="predicted"/>
<name>A0A6G8R2Z4_9CAUD</name>
<keyword evidence="2" id="KW-1185">Reference proteome</keyword>
<organism evidence="1 2">
    <name type="scientific">Arthrobacter phage BlueFeather</name>
    <dbReference type="NCBI Taxonomy" id="2713258"/>
    <lineage>
        <taxon>Viruses</taxon>
        <taxon>Duplodnaviria</taxon>
        <taxon>Heunggongvirae</taxon>
        <taxon>Uroviricota</taxon>
        <taxon>Caudoviricetes</taxon>
        <taxon>Caudoviricetes incertae sedis</taxon>
        <taxon>Bluefeathervirus</taxon>
        <taxon>Bluefeathervirus bluefeather</taxon>
    </lineage>
</organism>
<evidence type="ECO:0000313" key="1">
    <source>
        <dbReference type="EMBL" id="QIN94328.1"/>
    </source>
</evidence>
<dbReference type="Proteomes" id="UP000501086">
    <property type="component" value="Segment"/>
</dbReference>
<dbReference type="KEGG" id="vg:80090791"/>
<protein>
    <submittedName>
        <fullName evidence="1">Uncharacterized protein</fullName>
    </submittedName>
</protein>
<dbReference type="GeneID" id="80090791"/>
<sequence>MVEKWNIQRVWTGEAKPWRAFAPAPSCLEEFGCRCRSFPSQAEAFAYALAEARAVDAVGPVALEVTA</sequence>
<gene>
    <name evidence="1" type="primary">24</name>
    <name evidence="1" type="ORF">SEA_BLUEFEATHER_24</name>
</gene>
<dbReference type="EMBL" id="MT024867">
    <property type="protein sequence ID" value="QIN94328.1"/>
    <property type="molecule type" value="Genomic_DNA"/>
</dbReference>
<accession>A0A6G8R2Z4</accession>
<evidence type="ECO:0000313" key="2">
    <source>
        <dbReference type="Proteomes" id="UP000501086"/>
    </source>
</evidence>